<protein>
    <submittedName>
        <fullName evidence="1">Uncharacterized protein</fullName>
    </submittedName>
</protein>
<organism evidence="1 2">
    <name type="scientific">Bremerella cremea</name>
    <dbReference type="NCBI Taxonomy" id="1031537"/>
    <lineage>
        <taxon>Bacteria</taxon>
        <taxon>Pseudomonadati</taxon>
        <taxon>Planctomycetota</taxon>
        <taxon>Planctomycetia</taxon>
        <taxon>Pirellulales</taxon>
        <taxon>Pirellulaceae</taxon>
        <taxon>Bremerella</taxon>
    </lineage>
</organism>
<dbReference type="AlphaFoldDB" id="A0A368KL83"/>
<dbReference type="OrthoDB" id="9835565at2"/>
<gene>
    <name evidence="1" type="ORF">DTL42_23495</name>
</gene>
<dbReference type="Proteomes" id="UP000253562">
    <property type="component" value="Unassembled WGS sequence"/>
</dbReference>
<proteinExistence type="predicted"/>
<dbReference type="RefSeq" id="WP_114372811.1">
    <property type="nucleotide sequence ID" value="NZ_QPEX01000045.1"/>
</dbReference>
<reference evidence="1 2" key="1">
    <citation type="submission" date="2018-07" db="EMBL/GenBank/DDBJ databases">
        <title>Comparative genomes isolates from brazilian mangrove.</title>
        <authorList>
            <person name="De Araujo J.E."/>
            <person name="Taketani R.G."/>
            <person name="Silva M.C.P."/>
            <person name="Lourenco M.V."/>
            <person name="Oliveira V.M."/>
            <person name="Andreote F.D."/>
        </authorList>
    </citation>
    <scope>NUCLEOTIDE SEQUENCE [LARGE SCALE GENOMIC DNA]</scope>
    <source>
        <strain evidence="1 2">HEX PRIS-MGV</strain>
    </source>
</reference>
<sequence length="270" mass="30637">MGGYRIGACSVLMIAWSAVSFGQERGESDKAKQYLEAAAQTYTLRSTSESRQFKLSENAILSYTNPTRESGSIHGASWLWLDGEKPVAACSYSIRRPYNNVMLEFSLLDAQPSVGVHEENEIWRPDVNGLSSLDFTDVPAPRPREQQRLSQMRLLAREFQVVCKRKGEPTVLRLLSQPLYRYKVPTEGVVDGALFAFVISNDPELLLKIEAVSEADGTPGKWRYSFARMTSLEMEVRRKDQVVWGVEDFYENGRSNAKEYFEAKHGKYIE</sequence>
<accession>A0A368KL83</accession>
<comment type="caution">
    <text evidence="1">The sequence shown here is derived from an EMBL/GenBank/DDBJ whole genome shotgun (WGS) entry which is preliminary data.</text>
</comment>
<dbReference type="EMBL" id="QPEX01000045">
    <property type="protein sequence ID" value="RCS41517.1"/>
    <property type="molecule type" value="Genomic_DNA"/>
</dbReference>
<evidence type="ECO:0000313" key="2">
    <source>
        <dbReference type="Proteomes" id="UP000253562"/>
    </source>
</evidence>
<evidence type="ECO:0000313" key="1">
    <source>
        <dbReference type="EMBL" id="RCS41517.1"/>
    </source>
</evidence>
<name>A0A368KL83_9BACT</name>